<reference evidence="2 3" key="1">
    <citation type="journal article" date="2019" name="Int. J. Syst. Evol. Microbiol.">
        <title>The Global Catalogue of Microorganisms (GCM) 10K type strain sequencing project: providing services to taxonomists for standard genome sequencing and annotation.</title>
        <authorList>
            <consortium name="The Broad Institute Genomics Platform"/>
            <consortium name="The Broad Institute Genome Sequencing Center for Infectious Disease"/>
            <person name="Wu L."/>
            <person name="Ma J."/>
        </authorList>
    </citation>
    <scope>NUCLEOTIDE SEQUENCE [LARGE SCALE GENOMIC DNA]</scope>
    <source>
        <strain evidence="2 3">JCM 13318</strain>
    </source>
</reference>
<dbReference type="Gene3D" id="1.10.287.860">
    <property type="entry name" value="Nucleotidyltransferase"/>
    <property type="match status" value="1"/>
</dbReference>
<name>A0ABN2AL44_9MICO</name>
<gene>
    <name evidence="2" type="ORF">GCM10009690_25680</name>
</gene>
<dbReference type="PANTHER" id="PTHR47837:SF2">
    <property type="entry name" value="GTP PYROPHOSPHOKINASE YWAC"/>
    <property type="match status" value="1"/>
</dbReference>
<dbReference type="Gene3D" id="3.30.460.10">
    <property type="entry name" value="Beta Polymerase, domain 2"/>
    <property type="match status" value="1"/>
</dbReference>
<sequence>MFRRYTEATMEIGREMTPAETALTPQQIESIRQLRLDFSQLIMHHRFVIDEVLTKISILREESVHTRSYNPIEHISSRVKSPRSLLEKVHRRGLPLDTEIIRREITDIAGIRITCSFIADTYHVLELLIAQNDVRLVEVKDYIAEPKPNGYRSLHAILEVPVFLRSGPTPVICEVQIRTIPMDFWASLEHKIHYKFDGDVPDRLVGELTEAADAASELDRKMERLHSEVREGSVDVDSGEEFDEEALRILWDLSRREG</sequence>
<dbReference type="EMBL" id="BAAALX010000012">
    <property type="protein sequence ID" value="GAA1521321.1"/>
    <property type="molecule type" value="Genomic_DNA"/>
</dbReference>
<evidence type="ECO:0000259" key="1">
    <source>
        <dbReference type="SMART" id="SM00954"/>
    </source>
</evidence>
<feature type="domain" description="RelA/SpoT" evidence="1">
    <location>
        <begin position="77"/>
        <end position="200"/>
    </location>
</feature>
<evidence type="ECO:0000313" key="3">
    <source>
        <dbReference type="Proteomes" id="UP001500177"/>
    </source>
</evidence>
<dbReference type="CDD" id="cd05399">
    <property type="entry name" value="NT_Rel-Spo_like"/>
    <property type="match status" value="1"/>
</dbReference>
<dbReference type="InterPro" id="IPR043519">
    <property type="entry name" value="NT_sf"/>
</dbReference>
<dbReference type="InterPro" id="IPR052366">
    <property type="entry name" value="GTP_Pyrophosphokinase"/>
</dbReference>
<dbReference type="SUPFAM" id="SSF81301">
    <property type="entry name" value="Nucleotidyltransferase"/>
    <property type="match status" value="1"/>
</dbReference>
<dbReference type="SMART" id="SM00954">
    <property type="entry name" value="RelA_SpoT"/>
    <property type="match status" value="1"/>
</dbReference>
<comment type="caution">
    <text evidence="2">The sequence shown here is derived from an EMBL/GenBank/DDBJ whole genome shotgun (WGS) entry which is preliminary data.</text>
</comment>
<dbReference type="InterPro" id="IPR007685">
    <property type="entry name" value="RelA_SpoT"/>
</dbReference>
<proteinExistence type="predicted"/>
<dbReference type="Proteomes" id="UP001500177">
    <property type="component" value="Unassembled WGS sequence"/>
</dbReference>
<accession>A0ABN2AL44</accession>
<protein>
    <submittedName>
        <fullName evidence="2">GTP pyrophosphokinase family protein</fullName>
    </submittedName>
</protein>
<dbReference type="Pfam" id="PF04607">
    <property type="entry name" value="RelA_SpoT"/>
    <property type="match status" value="1"/>
</dbReference>
<dbReference type="PANTHER" id="PTHR47837">
    <property type="entry name" value="GTP PYROPHOSPHOKINASE YJBM"/>
    <property type="match status" value="1"/>
</dbReference>
<organism evidence="2 3">
    <name type="scientific">Brevibacterium permense</name>
    <dbReference type="NCBI Taxonomy" id="234834"/>
    <lineage>
        <taxon>Bacteria</taxon>
        <taxon>Bacillati</taxon>
        <taxon>Actinomycetota</taxon>
        <taxon>Actinomycetes</taxon>
        <taxon>Micrococcales</taxon>
        <taxon>Brevibacteriaceae</taxon>
        <taxon>Brevibacterium</taxon>
    </lineage>
</organism>
<keyword evidence="3" id="KW-1185">Reference proteome</keyword>
<evidence type="ECO:0000313" key="2">
    <source>
        <dbReference type="EMBL" id="GAA1521321.1"/>
    </source>
</evidence>